<dbReference type="Proteomes" id="UP000007151">
    <property type="component" value="Unassembled WGS sequence"/>
</dbReference>
<dbReference type="InParanoid" id="A0A212FDH4"/>
<gene>
    <name evidence="2" type="ORF">KGM_203064</name>
</gene>
<accession>A0A212FDH4</accession>
<name>A0A212FDH4_DANPL</name>
<dbReference type="AlphaFoldDB" id="A0A212FDH4"/>
<comment type="caution">
    <text evidence="2">The sequence shown here is derived from an EMBL/GenBank/DDBJ whole genome shotgun (WGS) entry which is preliminary data.</text>
</comment>
<proteinExistence type="predicted"/>
<sequence>MKLMFFIIICIIITRGSSKATIAVGVDTDERKLKLRYGLLPRGLFSLTEMLEDDRVPSYRRCSMENRNANGRPGVVGFVMDTILDSTI</sequence>
<organism evidence="2 3">
    <name type="scientific">Danaus plexippus plexippus</name>
    <dbReference type="NCBI Taxonomy" id="278856"/>
    <lineage>
        <taxon>Eukaryota</taxon>
        <taxon>Metazoa</taxon>
        <taxon>Ecdysozoa</taxon>
        <taxon>Arthropoda</taxon>
        <taxon>Hexapoda</taxon>
        <taxon>Insecta</taxon>
        <taxon>Pterygota</taxon>
        <taxon>Neoptera</taxon>
        <taxon>Endopterygota</taxon>
        <taxon>Lepidoptera</taxon>
        <taxon>Glossata</taxon>
        <taxon>Ditrysia</taxon>
        <taxon>Papilionoidea</taxon>
        <taxon>Nymphalidae</taxon>
        <taxon>Danainae</taxon>
        <taxon>Danaini</taxon>
        <taxon>Danaina</taxon>
        <taxon>Danaus</taxon>
        <taxon>Danaus</taxon>
    </lineage>
</organism>
<dbReference type="KEGG" id="dpl:KGM_203064"/>
<reference evidence="2 3" key="1">
    <citation type="journal article" date="2011" name="Cell">
        <title>The monarch butterfly genome yields insights into long-distance migration.</title>
        <authorList>
            <person name="Zhan S."/>
            <person name="Merlin C."/>
            <person name="Boore J.L."/>
            <person name="Reppert S.M."/>
        </authorList>
    </citation>
    <scope>NUCLEOTIDE SEQUENCE [LARGE SCALE GENOMIC DNA]</scope>
    <source>
        <strain evidence="2">F-2</strain>
    </source>
</reference>
<feature type="signal peptide" evidence="1">
    <location>
        <begin position="1"/>
        <end position="18"/>
    </location>
</feature>
<evidence type="ECO:0000313" key="3">
    <source>
        <dbReference type="Proteomes" id="UP000007151"/>
    </source>
</evidence>
<protein>
    <submittedName>
        <fullName evidence="2">Uncharacterized protein</fullName>
    </submittedName>
</protein>
<keyword evidence="3" id="KW-1185">Reference proteome</keyword>
<evidence type="ECO:0000313" key="2">
    <source>
        <dbReference type="EMBL" id="OWR51806.1"/>
    </source>
</evidence>
<evidence type="ECO:0000256" key="1">
    <source>
        <dbReference type="SAM" id="SignalP"/>
    </source>
</evidence>
<keyword evidence="1" id="KW-0732">Signal</keyword>
<feature type="chain" id="PRO_5013188369" evidence="1">
    <location>
        <begin position="19"/>
        <end position="88"/>
    </location>
</feature>
<dbReference type="EMBL" id="AGBW02009041">
    <property type="protein sequence ID" value="OWR51806.1"/>
    <property type="molecule type" value="Genomic_DNA"/>
</dbReference>